<accession>A0A3N7J469</accession>
<proteinExistence type="predicted"/>
<dbReference type="Proteomes" id="UP000267464">
    <property type="component" value="Unassembled WGS sequence"/>
</dbReference>
<dbReference type="EMBL" id="QUSW01000001">
    <property type="protein sequence ID" value="RQP25652.1"/>
    <property type="molecule type" value="Genomic_DNA"/>
</dbReference>
<keyword evidence="2" id="KW-1185">Reference proteome</keyword>
<evidence type="ECO:0000313" key="1">
    <source>
        <dbReference type="EMBL" id="RQP25652.1"/>
    </source>
</evidence>
<protein>
    <submittedName>
        <fullName evidence="1">Uncharacterized protein</fullName>
    </submittedName>
</protein>
<organism evidence="1 2">
    <name type="scientific">Piscinibacter terrae</name>
    <dbReference type="NCBI Taxonomy" id="2496871"/>
    <lineage>
        <taxon>Bacteria</taxon>
        <taxon>Pseudomonadati</taxon>
        <taxon>Pseudomonadota</taxon>
        <taxon>Betaproteobacteria</taxon>
        <taxon>Burkholderiales</taxon>
        <taxon>Sphaerotilaceae</taxon>
        <taxon>Piscinibacter</taxon>
    </lineage>
</organism>
<evidence type="ECO:0000313" key="2">
    <source>
        <dbReference type="Proteomes" id="UP000267464"/>
    </source>
</evidence>
<sequence length="306" mass="34879">MAPVDDQAAFDKCRQGLFQDSLFKRSLQEFVLWGRQRDPKLSLKDSKLTQFGPDVLAGMYVPLFMFNGKYTVEYVERERLYQIRLQTAFRNRLQPGQFPYPFWHEAEKWAMYEKANDIILWWDPKVSRVRFAQFTVFGSNPPLQASEHVTQAAFDGQWRWTDAQGKSQPAVTVFDGLLSNDNPYKAQLDTSYKTFALKLREGQCFQCHVPNNPDGMKKLVLLQTPMHAAAEIKRVLKSVREDRMPRDEFGVEAPLDAKTKEALLTEGVAFERVLDQAKAWEASRSASVVPATINAAAPKPQGVATP</sequence>
<dbReference type="AlphaFoldDB" id="A0A3N7J469"/>
<name>A0A3N7J469_9BURK</name>
<reference evidence="1 2" key="1">
    <citation type="submission" date="2018-08" db="EMBL/GenBank/DDBJ databases">
        <authorList>
            <person name="Khan S.A."/>
            <person name="Jeon C.O."/>
            <person name="Chun B.H."/>
            <person name="Jeong S.E."/>
        </authorList>
    </citation>
    <scope>NUCLEOTIDE SEQUENCE [LARGE SCALE GENOMIC DNA]</scope>
    <source>
        <strain evidence="1 2">S-16</strain>
    </source>
</reference>
<reference evidence="1 2" key="2">
    <citation type="submission" date="2018-12" db="EMBL/GenBank/DDBJ databases">
        <title>Rhizobacter gummiphilus sp. nov., a rubber-degrading bacterium isolated from the soil of a botanical garden in Japan.</title>
        <authorList>
            <person name="Shunsuke S.S."/>
        </authorList>
    </citation>
    <scope>NUCLEOTIDE SEQUENCE [LARGE SCALE GENOMIC DNA]</scope>
    <source>
        <strain evidence="1 2">S-16</strain>
    </source>
</reference>
<comment type="caution">
    <text evidence="1">The sequence shown here is derived from an EMBL/GenBank/DDBJ whole genome shotgun (WGS) entry which is preliminary data.</text>
</comment>
<gene>
    <name evidence="1" type="ORF">DZC73_00815</name>
</gene>